<evidence type="ECO:0000256" key="13">
    <source>
        <dbReference type="PIRSR" id="PIRSR604385-2"/>
    </source>
</evidence>
<evidence type="ECO:0000313" key="17">
    <source>
        <dbReference type="Proteomes" id="UP000053690"/>
    </source>
</evidence>
<comment type="similarity">
    <text evidence="2">Belongs to the Nudix hydrolase family. NudF subfamily.</text>
</comment>
<dbReference type="NCBIfam" id="TIGR00052">
    <property type="entry name" value="nudix-type nucleoside diphosphatase, YffH/AdpP family"/>
    <property type="match status" value="1"/>
</dbReference>
<dbReference type="OrthoDB" id="5292471at2"/>
<feature type="binding site" evidence="13">
    <location>
        <position position="261"/>
    </location>
    <ligand>
        <name>Mg(2+)</name>
        <dbReference type="ChEBI" id="CHEBI:18420"/>
        <label>1</label>
    </ligand>
</feature>
<dbReference type="PANTHER" id="PTHR11839:SF5">
    <property type="entry name" value="ADP-RIBOSE PYROPHOSPHATASE"/>
    <property type="match status" value="1"/>
</dbReference>
<dbReference type="Gene3D" id="3.10.490.10">
    <property type="entry name" value="Gamma-glutamyl cyclotransferase-like"/>
    <property type="match status" value="1"/>
</dbReference>
<evidence type="ECO:0000256" key="5">
    <source>
        <dbReference type="ARBA" id="ARBA00022723"/>
    </source>
</evidence>
<organism evidence="16 17">
    <name type="scientific">Ruegeria profundi</name>
    <dbReference type="NCBI Taxonomy" id="1685378"/>
    <lineage>
        <taxon>Bacteria</taxon>
        <taxon>Pseudomonadati</taxon>
        <taxon>Pseudomonadota</taxon>
        <taxon>Alphaproteobacteria</taxon>
        <taxon>Rhodobacterales</taxon>
        <taxon>Roseobacteraceae</taxon>
        <taxon>Ruegeria</taxon>
    </lineage>
</organism>
<evidence type="ECO:0000256" key="9">
    <source>
        <dbReference type="ARBA" id="ARBA00030162"/>
    </source>
</evidence>
<dbReference type="SUPFAM" id="SSF110857">
    <property type="entry name" value="Gamma-glutamyl cyclotransferase-like"/>
    <property type="match status" value="1"/>
</dbReference>
<feature type="short sequence motif" description="Nudix box" evidence="14">
    <location>
        <begin position="262"/>
        <end position="284"/>
    </location>
</feature>
<evidence type="ECO:0000256" key="12">
    <source>
        <dbReference type="ARBA" id="ARBA00049546"/>
    </source>
</evidence>
<dbReference type="InterPro" id="IPR015797">
    <property type="entry name" value="NUDIX_hydrolase-like_dom_sf"/>
</dbReference>
<evidence type="ECO:0000256" key="1">
    <source>
        <dbReference type="ARBA" id="ARBA00001946"/>
    </source>
</evidence>
<comment type="function">
    <text evidence="8">Acts on ADP-mannose and ADP-glucose as well as ADP-ribose. Prevents glycogen biosynthesis. The reaction catalyzed by this enzyme is a limiting step of the gluconeogenic process.</text>
</comment>
<evidence type="ECO:0000313" key="16">
    <source>
        <dbReference type="EMBL" id="KUJ80055.1"/>
    </source>
</evidence>
<dbReference type="Pfam" id="PF06094">
    <property type="entry name" value="GGACT"/>
    <property type="match status" value="1"/>
</dbReference>
<evidence type="ECO:0000256" key="6">
    <source>
        <dbReference type="ARBA" id="ARBA00022801"/>
    </source>
</evidence>
<evidence type="ECO:0000256" key="10">
    <source>
        <dbReference type="ARBA" id="ARBA00030308"/>
    </source>
</evidence>
<gene>
    <name evidence="16" type="ORF">AVO44_07770</name>
</gene>
<feature type="binding site" evidence="13">
    <location>
        <position position="329"/>
    </location>
    <ligand>
        <name>Mg(2+)</name>
        <dbReference type="ChEBI" id="CHEBI:18420"/>
        <label>1</label>
    </ligand>
</feature>
<dbReference type="SUPFAM" id="SSF55811">
    <property type="entry name" value="Nudix"/>
    <property type="match status" value="1"/>
</dbReference>
<evidence type="ECO:0000256" key="8">
    <source>
        <dbReference type="ARBA" id="ARBA00025164"/>
    </source>
</evidence>
<keyword evidence="7 13" id="KW-0460">Magnesium</keyword>
<keyword evidence="5 13" id="KW-0479">Metal-binding</keyword>
<keyword evidence="6" id="KW-0378">Hydrolase</keyword>
<dbReference type="InterPro" id="IPR000086">
    <property type="entry name" value="NUDIX_hydrolase_dom"/>
</dbReference>
<feature type="binding site" evidence="13">
    <location>
        <position position="277"/>
    </location>
    <ligand>
        <name>Mg(2+)</name>
        <dbReference type="ChEBI" id="CHEBI:18420"/>
        <label>1</label>
    </ligand>
</feature>
<dbReference type="InterPro" id="IPR009288">
    <property type="entry name" value="AIG2-like_dom"/>
</dbReference>
<evidence type="ECO:0000256" key="3">
    <source>
        <dbReference type="ARBA" id="ARBA00012453"/>
    </source>
</evidence>
<dbReference type="EMBL" id="LQBP01000003">
    <property type="protein sequence ID" value="KUJ80055.1"/>
    <property type="molecule type" value="Genomic_DNA"/>
</dbReference>
<dbReference type="GO" id="GO:0006753">
    <property type="term" value="P:nucleoside phosphate metabolic process"/>
    <property type="evidence" value="ECO:0007669"/>
    <property type="project" value="TreeGrafter"/>
</dbReference>
<evidence type="ECO:0000256" key="14">
    <source>
        <dbReference type="PIRSR" id="PIRSR604385-3"/>
    </source>
</evidence>
<evidence type="ECO:0000256" key="7">
    <source>
        <dbReference type="ARBA" id="ARBA00022842"/>
    </source>
</evidence>
<comment type="cofactor">
    <cofactor evidence="1 13">
        <name>Mg(2+)</name>
        <dbReference type="ChEBI" id="CHEBI:18420"/>
    </cofactor>
</comment>
<evidence type="ECO:0000256" key="11">
    <source>
        <dbReference type="ARBA" id="ARBA00033056"/>
    </source>
</evidence>
<dbReference type="GO" id="GO:0019693">
    <property type="term" value="P:ribose phosphate metabolic process"/>
    <property type="evidence" value="ECO:0007669"/>
    <property type="project" value="TreeGrafter"/>
</dbReference>
<dbReference type="InterPro" id="IPR004385">
    <property type="entry name" value="NDP_pyrophosphatase"/>
</dbReference>
<dbReference type="InterPro" id="IPR036568">
    <property type="entry name" value="GGCT-like_sf"/>
</dbReference>
<dbReference type="RefSeq" id="WP_068334944.1">
    <property type="nucleotide sequence ID" value="NZ_LQBP01000003.1"/>
</dbReference>
<dbReference type="InterPro" id="IPR013024">
    <property type="entry name" value="GGCT-like"/>
</dbReference>
<comment type="catalytic activity">
    <reaction evidence="12">
        <text>ADP-D-ribose + H2O = D-ribose 5-phosphate + AMP + 2 H(+)</text>
        <dbReference type="Rhea" id="RHEA:10412"/>
        <dbReference type="ChEBI" id="CHEBI:15377"/>
        <dbReference type="ChEBI" id="CHEBI:15378"/>
        <dbReference type="ChEBI" id="CHEBI:57967"/>
        <dbReference type="ChEBI" id="CHEBI:78346"/>
        <dbReference type="ChEBI" id="CHEBI:456215"/>
        <dbReference type="EC" id="3.6.1.13"/>
    </reaction>
</comment>
<dbReference type="GO" id="GO:0046872">
    <property type="term" value="F:metal ion binding"/>
    <property type="evidence" value="ECO:0007669"/>
    <property type="project" value="UniProtKB-KW"/>
</dbReference>
<dbReference type="GO" id="GO:0047631">
    <property type="term" value="F:ADP-ribose diphosphatase activity"/>
    <property type="evidence" value="ECO:0007669"/>
    <property type="project" value="UniProtKB-EC"/>
</dbReference>
<sequence>MSDLFFYGTLRYLPLLETVLGRSASQLNIAEASLPDHAVYGVQRQAFPMIVQEKDSKASGLLVRGFGQEDLNRLAYYEGGFDFDLSVRDVCLADGSRAEASVFFPEPGLWQPGALWSLQDWVDEWAEVTLLAAQEELAYYGRLDATTVSRNFAPIRTRAWAKLAARKRRAGDPRDTMKDVIVKEHRRAYLSYFGMEEIELRHRQHDGTMGPLLHRSGLMQGAAVVVLPYDPVRDAVLLVEQFRTPVFLIEDPEPWMWEPVAGMIDPGETPEQAAHREALEEAQVKLSSLECVGGAYSSSGSSTEYIHLYVGLSDLNQTIDNGGLTSEGEDIRTQILPYDTFMQRVDNNEFKDLPLLALANWLARNRDRLRR</sequence>
<dbReference type="AlphaFoldDB" id="A0A0X3TWH9"/>
<dbReference type="GO" id="GO:0019144">
    <property type="term" value="F:ADP-sugar diphosphatase activity"/>
    <property type="evidence" value="ECO:0007669"/>
    <property type="project" value="TreeGrafter"/>
</dbReference>
<evidence type="ECO:0000259" key="15">
    <source>
        <dbReference type="PROSITE" id="PS51462"/>
    </source>
</evidence>
<name>A0A0X3TWH9_9RHOB</name>
<dbReference type="PANTHER" id="PTHR11839">
    <property type="entry name" value="UDP/ADP-SUGAR PYROPHOSPHATASE"/>
    <property type="match status" value="1"/>
</dbReference>
<comment type="caution">
    <text evidence="16">The sequence shown here is derived from an EMBL/GenBank/DDBJ whole genome shotgun (WGS) entry which is preliminary data.</text>
</comment>
<dbReference type="PROSITE" id="PS51462">
    <property type="entry name" value="NUDIX"/>
    <property type="match status" value="1"/>
</dbReference>
<dbReference type="EC" id="3.6.1.13" evidence="3"/>
<dbReference type="Gene3D" id="3.90.79.10">
    <property type="entry name" value="Nucleoside Triphosphate Pyrophosphohydrolase"/>
    <property type="match status" value="1"/>
</dbReference>
<feature type="binding site" evidence="13">
    <location>
        <position position="281"/>
    </location>
    <ligand>
        <name>Mg(2+)</name>
        <dbReference type="ChEBI" id="CHEBI:18420"/>
        <label>1</label>
    </ligand>
</feature>
<dbReference type="Pfam" id="PF00293">
    <property type="entry name" value="NUDIX"/>
    <property type="match status" value="1"/>
</dbReference>
<dbReference type="GO" id="GO:0005829">
    <property type="term" value="C:cytosol"/>
    <property type="evidence" value="ECO:0007669"/>
    <property type="project" value="TreeGrafter"/>
</dbReference>
<feature type="domain" description="Nudix hydrolase" evidence="15">
    <location>
        <begin position="219"/>
        <end position="358"/>
    </location>
</feature>
<dbReference type="Proteomes" id="UP000053690">
    <property type="component" value="Unassembled WGS sequence"/>
</dbReference>
<dbReference type="STRING" id="1685378.AVO44_07770"/>
<accession>A0A0X3TWH9</accession>
<evidence type="ECO:0000256" key="4">
    <source>
        <dbReference type="ARBA" id="ARBA00013297"/>
    </source>
</evidence>
<proteinExistence type="inferred from homology"/>
<evidence type="ECO:0000256" key="2">
    <source>
        <dbReference type="ARBA" id="ARBA00007482"/>
    </source>
</evidence>
<protein>
    <recommendedName>
        <fullName evidence="4">ADP-ribose pyrophosphatase</fullName>
        <ecNumber evidence="3">3.6.1.13</ecNumber>
    </recommendedName>
    <alternativeName>
        <fullName evidence="9">ADP-ribose diphosphatase</fullName>
    </alternativeName>
    <alternativeName>
        <fullName evidence="11">ADP-ribose phosphohydrolase</fullName>
    </alternativeName>
    <alternativeName>
        <fullName evidence="10">Adenosine diphosphoribose pyrophosphatase</fullName>
    </alternativeName>
</protein>
<keyword evidence="17" id="KW-1185">Reference proteome</keyword>
<dbReference type="CDD" id="cd06661">
    <property type="entry name" value="GGCT_like"/>
    <property type="match status" value="1"/>
</dbReference>
<reference evidence="17" key="1">
    <citation type="submission" date="2015-12" db="EMBL/GenBank/DDBJ databases">
        <authorList>
            <person name="Zhang G."/>
            <person name="Stingl U."/>
        </authorList>
    </citation>
    <scope>NUCLEOTIDE SEQUENCE [LARGE SCALE GENOMIC DNA]</scope>
    <source>
        <strain evidence="17">ZGT108</strain>
    </source>
</reference>